<reference evidence="3" key="1">
    <citation type="submission" date="2020-01" db="EMBL/GenBank/DDBJ databases">
        <authorList>
            <person name="Meier V. D."/>
            <person name="Meier V D."/>
        </authorList>
    </citation>
    <scope>NUCLEOTIDE SEQUENCE</scope>
    <source>
        <strain evidence="3">HLG_WM_MAG_07</strain>
    </source>
</reference>
<dbReference type="EMBL" id="CACVAY010000112">
    <property type="protein sequence ID" value="CAA6823043.1"/>
    <property type="molecule type" value="Genomic_DNA"/>
</dbReference>
<dbReference type="InterPro" id="IPR032466">
    <property type="entry name" value="Metal_Hydrolase"/>
</dbReference>
<dbReference type="SUPFAM" id="SSF51556">
    <property type="entry name" value="Metallo-dependent hydrolases"/>
    <property type="match status" value="1"/>
</dbReference>
<evidence type="ECO:0000313" key="3">
    <source>
        <dbReference type="EMBL" id="CAA6823043.1"/>
    </source>
</evidence>
<dbReference type="Gene3D" id="3.20.20.140">
    <property type="entry name" value="Metal-dependent hydrolases"/>
    <property type="match status" value="1"/>
</dbReference>
<proteinExistence type="predicted"/>
<feature type="domain" description="Amidohydrolase-related" evidence="2">
    <location>
        <begin position="96"/>
        <end position="294"/>
    </location>
</feature>
<evidence type="ECO:0000259" key="2">
    <source>
        <dbReference type="Pfam" id="PF04909"/>
    </source>
</evidence>
<organism evidence="3">
    <name type="scientific">uncultured Thiotrichaceae bacterium</name>
    <dbReference type="NCBI Taxonomy" id="298394"/>
    <lineage>
        <taxon>Bacteria</taxon>
        <taxon>Pseudomonadati</taxon>
        <taxon>Pseudomonadota</taxon>
        <taxon>Gammaproteobacteria</taxon>
        <taxon>Thiotrichales</taxon>
        <taxon>Thiotrichaceae</taxon>
        <taxon>environmental samples</taxon>
    </lineage>
</organism>
<accession>A0A6S6U2E7</accession>
<feature type="signal peptide" evidence="1">
    <location>
        <begin position="1"/>
        <end position="20"/>
    </location>
</feature>
<feature type="chain" id="PRO_5028304642" description="Amidohydrolase-related domain-containing protein" evidence="1">
    <location>
        <begin position="21"/>
        <end position="295"/>
    </location>
</feature>
<gene>
    <name evidence="3" type="ORF">HELGO_WM6593</name>
</gene>
<keyword evidence="1" id="KW-0732">Signal</keyword>
<evidence type="ECO:0000256" key="1">
    <source>
        <dbReference type="SAM" id="SignalP"/>
    </source>
</evidence>
<dbReference type="InterPro" id="IPR006680">
    <property type="entry name" value="Amidohydro-rel"/>
</dbReference>
<dbReference type="Pfam" id="PF04909">
    <property type="entry name" value="Amidohydro_2"/>
    <property type="match status" value="1"/>
</dbReference>
<protein>
    <recommendedName>
        <fullName evidence="2">Amidohydrolase-related domain-containing protein</fullName>
    </recommendedName>
</protein>
<dbReference type="AlphaFoldDB" id="A0A6S6U2E7"/>
<dbReference type="GO" id="GO:0016787">
    <property type="term" value="F:hydrolase activity"/>
    <property type="evidence" value="ECO:0007669"/>
    <property type="project" value="InterPro"/>
</dbReference>
<sequence length="295" mass="33994">MKIIFLFISISLSIGSSQFAYSEQTVFDMHMHYKWSQKEVTSPEAAIQFLDEHDISHAVVIGKPAKLALSLKKLAPERIIAFYSPYRESLGWFRWQHDKTVVTRAAEALKSGEYSGIGELHIIGGFAPKQKSKNVLDGLMKLSEAYDTPIMLHTEFSNPDFMLKICESYPKTRIIWAHAGAILKPTHIDTVMTQCKNVWSGMAARDPWRYVDNQHTDSEGKLLEDWKALFIKYPNRFMVGSDTVWPVEQLDAWDVADTGWQELGKFWDFHRSWLKQLPPEVAKKIMHTNALHFFE</sequence>
<name>A0A6S6U2E7_9GAMM</name>